<feature type="signal peptide" evidence="1">
    <location>
        <begin position="1"/>
        <end position="20"/>
    </location>
</feature>
<organism evidence="2 3">
    <name type="scientific">Maribellus luteus</name>
    <dbReference type="NCBI Taxonomy" id="2305463"/>
    <lineage>
        <taxon>Bacteria</taxon>
        <taxon>Pseudomonadati</taxon>
        <taxon>Bacteroidota</taxon>
        <taxon>Bacteroidia</taxon>
        <taxon>Marinilabiliales</taxon>
        <taxon>Prolixibacteraceae</taxon>
        <taxon>Maribellus</taxon>
    </lineage>
</organism>
<dbReference type="RefSeq" id="WP_119440162.1">
    <property type="nucleotide sequence ID" value="NZ_QWGR01000021.1"/>
</dbReference>
<evidence type="ECO:0000256" key="1">
    <source>
        <dbReference type="SAM" id="SignalP"/>
    </source>
</evidence>
<dbReference type="Pfam" id="PF13852">
    <property type="entry name" value="DUF4197"/>
    <property type="match status" value="1"/>
</dbReference>
<comment type="caution">
    <text evidence="2">The sequence shown here is derived from an EMBL/GenBank/DDBJ whole genome shotgun (WGS) entry which is preliminary data.</text>
</comment>
<sequence>MIRKKLFPLLLILLTGCAELTQLAQQTLDANAPLTQNEIVAGLKEALVTGTNKSAQLLGKTDGYYKDELVKIMLPPEADVIVDNLNKIPGGDKLVQDVLLTINRAAEDAAKEAAPIFVNSIKSMTISDAVGILKGQDNAATQYLHKTTYDQLFALYQPKIKSSVEKELVGGISTKESWDSLTGKWNTVANSVAGKIAGLKPVNTQLEDYLTAKALDGLFLKIADEEKLIRQDPAARVTNLLKRVFGSVDS</sequence>
<protein>
    <submittedName>
        <fullName evidence="2">DUF4197 domain-containing protein</fullName>
    </submittedName>
</protein>
<keyword evidence="3" id="KW-1185">Reference proteome</keyword>
<reference evidence="2 3" key="1">
    <citation type="submission" date="2018-08" db="EMBL/GenBank/DDBJ databases">
        <title>Pallidiluteibacterium maritimus gen. nov., sp. nov., isolated from coastal sediment.</title>
        <authorList>
            <person name="Zhou L.Y."/>
        </authorList>
    </citation>
    <scope>NUCLEOTIDE SEQUENCE [LARGE SCALE GENOMIC DNA]</scope>
    <source>
        <strain evidence="2 3">XSD2</strain>
    </source>
</reference>
<feature type="chain" id="PRO_5017289869" evidence="1">
    <location>
        <begin position="21"/>
        <end position="250"/>
    </location>
</feature>
<proteinExistence type="predicted"/>
<dbReference type="Proteomes" id="UP000265926">
    <property type="component" value="Unassembled WGS sequence"/>
</dbReference>
<accession>A0A399SUM9</accession>
<evidence type="ECO:0000313" key="3">
    <source>
        <dbReference type="Proteomes" id="UP000265926"/>
    </source>
</evidence>
<dbReference type="OrthoDB" id="5292580at2"/>
<dbReference type="EMBL" id="QWGR01000021">
    <property type="protein sequence ID" value="RIJ45685.1"/>
    <property type="molecule type" value="Genomic_DNA"/>
</dbReference>
<dbReference type="InterPro" id="IPR025245">
    <property type="entry name" value="DUF4197"/>
</dbReference>
<name>A0A399SUM9_9BACT</name>
<dbReference type="PROSITE" id="PS51257">
    <property type="entry name" value="PROKAR_LIPOPROTEIN"/>
    <property type="match status" value="1"/>
</dbReference>
<gene>
    <name evidence="2" type="ORF">D1614_22025</name>
</gene>
<dbReference type="AlphaFoldDB" id="A0A399SUM9"/>
<keyword evidence="1" id="KW-0732">Signal</keyword>
<evidence type="ECO:0000313" key="2">
    <source>
        <dbReference type="EMBL" id="RIJ45685.1"/>
    </source>
</evidence>